<feature type="repeat" description="TPR" evidence="1">
    <location>
        <begin position="196"/>
        <end position="229"/>
    </location>
</feature>
<protein>
    <recommendedName>
        <fullName evidence="5">Tetratricopeptide repeat protein</fullName>
    </recommendedName>
</protein>
<evidence type="ECO:0008006" key="5">
    <source>
        <dbReference type="Google" id="ProtNLM"/>
    </source>
</evidence>
<keyword evidence="2" id="KW-1133">Transmembrane helix</keyword>
<dbReference type="InterPro" id="IPR019734">
    <property type="entry name" value="TPR_rpt"/>
</dbReference>
<comment type="caution">
    <text evidence="3">The sequence shown here is derived from an EMBL/GenBank/DDBJ whole genome shotgun (WGS) entry which is preliminary data.</text>
</comment>
<dbReference type="Gene3D" id="1.25.40.10">
    <property type="entry name" value="Tetratricopeptide repeat domain"/>
    <property type="match status" value="1"/>
</dbReference>
<evidence type="ECO:0000313" key="4">
    <source>
        <dbReference type="Proteomes" id="UP000297891"/>
    </source>
</evidence>
<sequence length="248" mass="28266">MDKFHKKNQIEQKKQAELIQKDEFADFEGSKAELIFLKFTHFLARNRKSVFISLASAIVVLAIVIGFFEYRAYLFEKETVTLEDLKLGHQKSKVALDAQIQSLETFLQNQSTGKMELRVWKDLSKLYAEKGEFGKAAGFLEDAAKKIDSPKEIKALYFYIAGNYREKEKNNAKSLENYKIAAAVIEPARELDGFKAWSYYQAGRLSYLTGDKQAAKQYLEKAVKLEGSESADDVKLLSSYLLLKLGKN</sequence>
<dbReference type="PROSITE" id="PS50005">
    <property type="entry name" value="TPR"/>
    <property type="match status" value="1"/>
</dbReference>
<feature type="transmembrane region" description="Helical" evidence="2">
    <location>
        <begin position="50"/>
        <end position="68"/>
    </location>
</feature>
<gene>
    <name evidence="3" type="ORF">EHQ30_01735</name>
</gene>
<dbReference type="SUPFAM" id="SSF81901">
    <property type="entry name" value="HCP-like"/>
    <property type="match status" value="1"/>
</dbReference>
<keyword evidence="2" id="KW-0472">Membrane</keyword>
<keyword evidence="1" id="KW-0802">TPR repeat</keyword>
<keyword evidence="2" id="KW-0812">Transmembrane</keyword>
<dbReference type="AlphaFoldDB" id="A0A2M9XYI7"/>
<dbReference type="EMBL" id="RQFP01000001">
    <property type="protein sequence ID" value="TGK95383.1"/>
    <property type="molecule type" value="Genomic_DNA"/>
</dbReference>
<evidence type="ECO:0000256" key="1">
    <source>
        <dbReference type="PROSITE-ProRule" id="PRU00339"/>
    </source>
</evidence>
<dbReference type="Proteomes" id="UP000297891">
    <property type="component" value="Unassembled WGS sequence"/>
</dbReference>
<evidence type="ECO:0000313" key="3">
    <source>
        <dbReference type="EMBL" id="TGK95383.1"/>
    </source>
</evidence>
<evidence type="ECO:0000256" key="2">
    <source>
        <dbReference type="SAM" id="Phobius"/>
    </source>
</evidence>
<organism evidence="3 4">
    <name type="scientific">Leptospira brenneri</name>
    <dbReference type="NCBI Taxonomy" id="2023182"/>
    <lineage>
        <taxon>Bacteria</taxon>
        <taxon>Pseudomonadati</taxon>
        <taxon>Spirochaetota</taxon>
        <taxon>Spirochaetia</taxon>
        <taxon>Leptospirales</taxon>
        <taxon>Leptospiraceae</taxon>
        <taxon>Leptospira</taxon>
    </lineage>
</organism>
<dbReference type="InterPro" id="IPR011990">
    <property type="entry name" value="TPR-like_helical_dom_sf"/>
</dbReference>
<proteinExistence type="predicted"/>
<keyword evidence="4" id="KW-1185">Reference proteome</keyword>
<dbReference type="OrthoDB" id="341547at2"/>
<name>A0A2M9XYI7_9LEPT</name>
<dbReference type="RefSeq" id="WP_100791605.1">
    <property type="nucleotide sequence ID" value="NZ_NPDQ01000007.1"/>
</dbReference>
<reference evidence="3" key="1">
    <citation type="journal article" date="2019" name="PLoS Negl. Trop. Dis.">
        <title>Revisiting the worldwide diversity of Leptospira species in the environment.</title>
        <authorList>
            <person name="Vincent A.T."/>
            <person name="Schiettekatte O."/>
            <person name="Bourhy P."/>
            <person name="Veyrier F.J."/>
            <person name="Picardeau M."/>
        </authorList>
    </citation>
    <scope>NUCLEOTIDE SEQUENCE [LARGE SCALE GENOMIC DNA]</scope>
    <source>
        <strain evidence="3">201800277</strain>
    </source>
</reference>
<accession>A0A2M9XYI7</accession>